<dbReference type="STRING" id="525367.HMPREF0556_10936"/>
<comment type="caution">
    <text evidence="1">The sequence shown here is derived from an EMBL/GenBank/DDBJ whole genome shotgun (WGS) entry which is preliminary data.</text>
</comment>
<dbReference type="AlphaFoldDB" id="D7UXH5"/>
<protein>
    <submittedName>
        <fullName evidence="1">Uncharacterized protein</fullName>
    </submittedName>
</protein>
<dbReference type="Proteomes" id="UP000010119">
    <property type="component" value="Unassembled WGS sequence"/>
</dbReference>
<name>D7UXH5_LISGR</name>
<reference evidence="1" key="1">
    <citation type="submission" date="2010-06" db="EMBL/GenBank/DDBJ databases">
        <authorList>
            <person name="Muzny D."/>
            <person name="Qin X."/>
            <person name="Buhay C."/>
            <person name="Dugan-Rocha S."/>
            <person name="Ding Y."/>
            <person name="Chen G."/>
            <person name="Hawes A."/>
            <person name="Holder M."/>
            <person name="Jhangiani S."/>
            <person name="Johnson A."/>
            <person name="Khan Z."/>
            <person name="Li Z."/>
            <person name="Liu W."/>
            <person name="Liu X."/>
            <person name="Perez L."/>
            <person name="Shen H."/>
            <person name="Wang Q."/>
            <person name="Watt J."/>
            <person name="Xi L."/>
            <person name="Xin Y."/>
            <person name="Zhou J."/>
            <person name="Deng J."/>
            <person name="Jiang H."/>
            <person name="Liu Y."/>
            <person name="Qu J."/>
            <person name="Song X.-Z."/>
            <person name="Zhang L."/>
            <person name="Villasana D."/>
            <person name="Johnson A."/>
            <person name="Liu J."/>
            <person name="Liyanage D."/>
            <person name="Lorensuhewa L."/>
            <person name="Robinson T."/>
            <person name="Song A."/>
            <person name="Song B.-B."/>
            <person name="Dinh H."/>
            <person name="Thornton R."/>
            <person name="Coyle M."/>
            <person name="Francisco L."/>
            <person name="Jackson L."/>
            <person name="Javaid M."/>
            <person name="Korchina V."/>
            <person name="Kovar C."/>
            <person name="Mata R."/>
            <person name="Mathew T."/>
            <person name="Ngo R."/>
            <person name="Nguyen L."/>
            <person name="Nguyen N."/>
            <person name="Okwuonu G."/>
            <person name="Ongeri F."/>
            <person name="Pham C."/>
            <person name="Simmons D."/>
            <person name="Wilczek-Boney K."/>
            <person name="Hale W."/>
            <person name="Jakkamsetti A."/>
            <person name="Pham P."/>
            <person name="Ruth R."/>
            <person name="San Lucas F."/>
            <person name="Warren J."/>
            <person name="Zhang J."/>
            <person name="Zhao Z."/>
            <person name="Zhou C."/>
            <person name="Zhu D."/>
            <person name="Lee S."/>
            <person name="Bess C."/>
            <person name="Blankenburg K."/>
            <person name="Forbes L."/>
            <person name="Fu Q."/>
            <person name="Gubbala S."/>
            <person name="Hirani K."/>
            <person name="Jayaseelan J.C."/>
            <person name="Lara F."/>
            <person name="Munidasa M."/>
            <person name="Palculict T."/>
            <person name="Patil S."/>
            <person name="Pu L.-L."/>
            <person name="Saada N."/>
            <person name="Tang L."/>
            <person name="Weissenberger G."/>
            <person name="Zhu Y."/>
            <person name="Hemphill L."/>
            <person name="Shang Y."/>
            <person name="Youmans B."/>
            <person name="Ayvaz T."/>
            <person name="Ross M."/>
            <person name="Santibanez J."/>
            <person name="Aqrawi P."/>
            <person name="Gross S."/>
            <person name="Joshi V."/>
            <person name="Fowler G."/>
            <person name="Nazareth L."/>
            <person name="Reid J."/>
            <person name="Worley K."/>
            <person name="Petrosino J."/>
            <person name="Highlander S."/>
            <person name="Gibbs R."/>
        </authorList>
    </citation>
    <scope>NUCLEOTIDE SEQUENCE [LARGE SCALE GENOMIC DNA]</scope>
    <source>
        <strain evidence="1">DSM 20601</strain>
    </source>
</reference>
<evidence type="ECO:0000313" key="2">
    <source>
        <dbReference type="Proteomes" id="UP000010119"/>
    </source>
</evidence>
<organism evidence="1 2">
    <name type="scientific">Listeria grayi DSM 20601</name>
    <dbReference type="NCBI Taxonomy" id="525367"/>
    <lineage>
        <taxon>Bacteria</taxon>
        <taxon>Bacillati</taxon>
        <taxon>Bacillota</taxon>
        <taxon>Bacilli</taxon>
        <taxon>Bacillales</taxon>
        <taxon>Listeriaceae</taxon>
        <taxon>Listeria</taxon>
    </lineage>
</organism>
<proteinExistence type="predicted"/>
<sequence>MILCVGAMTFWKLTLSGVNAAMSRLRKEKKLDCFKIVTFYPQQFF</sequence>
<dbReference type="HOGENOM" id="CLU_3201634_0_0_9"/>
<keyword evidence="2" id="KW-1185">Reference proteome</keyword>
<gene>
    <name evidence="1" type="ORF">HMPREF0556_10936</name>
</gene>
<accession>D7UXH5</accession>
<dbReference type="EMBL" id="ACCR02000003">
    <property type="protein sequence ID" value="EFI84383.1"/>
    <property type="molecule type" value="Genomic_DNA"/>
</dbReference>
<evidence type="ECO:0000313" key="1">
    <source>
        <dbReference type="EMBL" id="EFI84383.1"/>
    </source>
</evidence>